<dbReference type="STRING" id="1198114.AciX9_0905"/>
<protein>
    <submittedName>
        <fullName evidence="2">Protein serine/threonine phosphatase</fullName>
    </submittedName>
</protein>
<organism evidence="3">
    <name type="scientific">Granulicella tundricola (strain ATCC BAA-1859 / DSM 23138 / MP5ACTX9)</name>
    <dbReference type="NCBI Taxonomy" id="1198114"/>
    <lineage>
        <taxon>Bacteria</taxon>
        <taxon>Pseudomonadati</taxon>
        <taxon>Acidobacteriota</taxon>
        <taxon>Terriglobia</taxon>
        <taxon>Terriglobales</taxon>
        <taxon>Acidobacteriaceae</taxon>
        <taxon>Granulicella</taxon>
    </lineage>
</organism>
<dbReference type="Pfam" id="PF13672">
    <property type="entry name" value="PP2C_2"/>
    <property type="match status" value="1"/>
</dbReference>
<dbReference type="Gene3D" id="3.60.40.10">
    <property type="entry name" value="PPM-type phosphatase domain"/>
    <property type="match status" value="1"/>
</dbReference>
<accession>E8X1Q3</accession>
<dbReference type="SUPFAM" id="SSF81606">
    <property type="entry name" value="PP2C-like"/>
    <property type="match status" value="1"/>
</dbReference>
<dbReference type="AlphaFoldDB" id="E8X1Q3"/>
<dbReference type="InterPro" id="IPR001932">
    <property type="entry name" value="PPM-type_phosphatase-like_dom"/>
</dbReference>
<dbReference type="Proteomes" id="UP000000343">
    <property type="component" value="Chromosome"/>
</dbReference>
<keyword evidence="3" id="KW-1185">Reference proteome</keyword>
<dbReference type="PANTHER" id="PTHR13832">
    <property type="entry name" value="PROTEIN PHOSPHATASE 2C"/>
    <property type="match status" value="1"/>
</dbReference>
<evidence type="ECO:0000259" key="1">
    <source>
        <dbReference type="PROSITE" id="PS51746"/>
    </source>
</evidence>
<dbReference type="EMBL" id="CP002480">
    <property type="protein sequence ID" value="ADW67972.1"/>
    <property type="molecule type" value="Genomic_DNA"/>
</dbReference>
<feature type="domain" description="PPM-type phosphatase" evidence="1">
    <location>
        <begin position="23"/>
        <end position="277"/>
    </location>
</feature>
<dbReference type="InterPro" id="IPR015655">
    <property type="entry name" value="PP2C"/>
</dbReference>
<dbReference type="InterPro" id="IPR036457">
    <property type="entry name" value="PPM-type-like_dom_sf"/>
</dbReference>
<dbReference type="PROSITE" id="PS51746">
    <property type="entry name" value="PPM_2"/>
    <property type="match status" value="1"/>
</dbReference>
<dbReference type="GO" id="GO:0004722">
    <property type="term" value="F:protein serine/threonine phosphatase activity"/>
    <property type="evidence" value="ECO:0007669"/>
    <property type="project" value="InterPro"/>
</dbReference>
<evidence type="ECO:0000313" key="2">
    <source>
        <dbReference type="EMBL" id="ADW67972.1"/>
    </source>
</evidence>
<gene>
    <name evidence="2" type="ordered locus">AciX9_0905</name>
</gene>
<name>E8X1Q3_GRATM</name>
<dbReference type="KEGG" id="acm:AciX9_0905"/>
<dbReference type="HOGENOM" id="CLU_034545_4_1_0"/>
<proteinExistence type="predicted"/>
<evidence type="ECO:0000313" key="3">
    <source>
        <dbReference type="Proteomes" id="UP000000343"/>
    </source>
</evidence>
<dbReference type="SMART" id="SM00331">
    <property type="entry name" value="PP2C_SIG"/>
    <property type="match status" value="1"/>
</dbReference>
<dbReference type="eggNOG" id="COG0631">
    <property type="taxonomic scope" value="Bacteria"/>
</dbReference>
<dbReference type="PANTHER" id="PTHR13832:SF827">
    <property type="entry name" value="PROTEIN PHOSPHATASE 1L"/>
    <property type="match status" value="1"/>
</dbReference>
<dbReference type="SMART" id="SM00332">
    <property type="entry name" value="PP2Cc"/>
    <property type="match status" value="1"/>
</dbReference>
<reference evidence="3" key="1">
    <citation type="submission" date="2011-01" db="EMBL/GenBank/DDBJ databases">
        <title>Complete sequence of chromosome of Acidobacterium sp. MP5ACTX9.</title>
        <authorList>
            <consortium name="US DOE Joint Genome Institute"/>
            <person name="Lucas S."/>
            <person name="Copeland A."/>
            <person name="Lapidus A."/>
            <person name="Cheng J.-F."/>
            <person name="Goodwin L."/>
            <person name="Pitluck S."/>
            <person name="Teshima H."/>
            <person name="Detter J.C."/>
            <person name="Han C."/>
            <person name="Tapia R."/>
            <person name="Land M."/>
            <person name="Hauser L."/>
            <person name="Kyrpides N."/>
            <person name="Ivanova N."/>
            <person name="Ovchinnikova G."/>
            <person name="Pagani I."/>
            <person name="Rawat S.R."/>
            <person name="Mannisto M."/>
            <person name="Haggblom M.M."/>
            <person name="Woyke T."/>
        </authorList>
    </citation>
    <scope>NUCLEOTIDE SEQUENCE [LARGE SCALE GENOMIC DNA]</scope>
    <source>
        <strain evidence="3">MP5ACTX9</strain>
    </source>
</reference>
<dbReference type="CDD" id="cd00143">
    <property type="entry name" value="PP2Cc"/>
    <property type="match status" value="1"/>
</dbReference>
<dbReference type="PaxDb" id="1198114-AciX9_0905"/>
<sequence length="278" mass="30138">MYRWVYRFRQRFFSANMNSKLFSYAMLSHQGRVRKGNEDTCAAAPEGGVFVVCDGMGGAAAGEVASKLAAETFLAQLAPEGDPKKTPRTSTPDIRLDTAIHAANQAVYQHSRTFPELHGMGTTLVALLLEVAPGNPTGRPSLTLAHVGDSRCYLFRGGELRQLTQDHSLVEEQVRAGQITPYEAEIHPMRNIITRAVGSNAQVEPEIQHLEYESGDLYLLASDGLTRELKDRDIAAAMTRAVSKGNPVNLESLCQVLIAEANDAGGGDNITVLLLSLS</sequence>
<dbReference type="NCBIfam" id="NF033484">
    <property type="entry name" value="Stp1_PP2C_phos"/>
    <property type="match status" value="1"/>
</dbReference>